<evidence type="ECO:0000256" key="2">
    <source>
        <dbReference type="ARBA" id="ARBA00022676"/>
    </source>
</evidence>
<gene>
    <name evidence="8" type="ORF">MUK42_28339</name>
</gene>
<dbReference type="Pfam" id="PF00201">
    <property type="entry name" value="UDPGT"/>
    <property type="match status" value="1"/>
</dbReference>
<sequence>MERGSRAPPHVAVMPSPGMGHLIPLSELAKLFVLRHGFTATFIVFSDFSDHAQTAFLDSLPSGFTYVVLPPLPLDDVPPDAHIETRLSVMVERSVPHVRDVLRSLRRTTRLAAYVIDLFGGETLPVAKELGVPHYLLFTTTFMALSLLLHLPALDQATSCEYRDLTEPVVLPGCVPVRGEDLLHAMQDRTNDAYRCVLNIARRIREVDGILVNSFVDLEPAAYAALKEAEPEVGRPNVHAIGPVIHRGSRGGAKGNECLRWLDEQPPGSVLFVSFGSGGTLSTEQIKELAWGLEASGRRFLWVVRCPSDRVASGAFFHLQGPDDPLRYLPEGFLERTRGVGLMVPLWAPQVEVLAHAATGGFLTHCGWNSLLESFVHGVPMIAWPLYAEQHMNAVMMADGLGAALRPKTAADGSGLVRREEVAEVARELMEGEAGRKARGKTRELTQAASQAVAGSSCKALAEVAQYWKDNASMGDHHRTAALSSSSSSSSSFTETMEKRQLNQEKTEGFTLLPSLFPNLVGGSLICAEEVSSTERELTDMSEEEVDLIYRMHRLVGDRWELIAGRIPGRTPEEIKRFWKMKKDPCFAEKGLKRKRAVEGTVAEVQNQNFGAEGGEEEKKKEKTTELKVVVVV</sequence>
<dbReference type="PROSITE" id="PS50090">
    <property type="entry name" value="MYB_LIKE"/>
    <property type="match status" value="1"/>
</dbReference>
<evidence type="ECO:0000256" key="5">
    <source>
        <dbReference type="SAM" id="MobiDB-lite"/>
    </source>
</evidence>
<dbReference type="GO" id="GO:0003677">
    <property type="term" value="F:DNA binding"/>
    <property type="evidence" value="ECO:0007669"/>
    <property type="project" value="UniProtKB-KW"/>
</dbReference>
<organism evidence="8 9">
    <name type="scientific">Musa troglodytarum</name>
    <name type="common">fe'i banana</name>
    <dbReference type="NCBI Taxonomy" id="320322"/>
    <lineage>
        <taxon>Eukaryota</taxon>
        <taxon>Viridiplantae</taxon>
        <taxon>Streptophyta</taxon>
        <taxon>Embryophyta</taxon>
        <taxon>Tracheophyta</taxon>
        <taxon>Spermatophyta</taxon>
        <taxon>Magnoliopsida</taxon>
        <taxon>Liliopsida</taxon>
        <taxon>Zingiberales</taxon>
        <taxon>Musaceae</taxon>
        <taxon>Musa</taxon>
    </lineage>
</organism>
<evidence type="ECO:0000313" key="8">
    <source>
        <dbReference type="EMBL" id="URD90795.1"/>
    </source>
</evidence>
<reference evidence="8" key="1">
    <citation type="submission" date="2022-05" db="EMBL/GenBank/DDBJ databases">
        <title>The Musa troglodytarum L. genome provides insights into the mechanism of non-climacteric behaviour and enrichment of carotenoids.</title>
        <authorList>
            <person name="Wang J."/>
        </authorList>
    </citation>
    <scope>NUCLEOTIDE SEQUENCE</scope>
    <source>
        <tissue evidence="8">Leaf</tissue>
    </source>
</reference>
<dbReference type="PROSITE" id="PS51294">
    <property type="entry name" value="HTH_MYB"/>
    <property type="match status" value="1"/>
</dbReference>
<evidence type="ECO:0000259" key="7">
    <source>
        <dbReference type="PROSITE" id="PS51294"/>
    </source>
</evidence>
<feature type="non-terminal residue" evidence="8">
    <location>
        <position position="633"/>
    </location>
</feature>
<dbReference type="InterPro" id="IPR035595">
    <property type="entry name" value="UDP_glycos_trans_CS"/>
</dbReference>
<dbReference type="SMART" id="SM00717">
    <property type="entry name" value="SANT"/>
    <property type="match status" value="1"/>
</dbReference>
<dbReference type="Pfam" id="PF00249">
    <property type="entry name" value="Myb_DNA-binding"/>
    <property type="match status" value="1"/>
</dbReference>
<feature type="domain" description="Myb-like" evidence="6">
    <location>
        <begin position="542"/>
        <end position="580"/>
    </location>
</feature>
<evidence type="ECO:0000259" key="6">
    <source>
        <dbReference type="PROSITE" id="PS50090"/>
    </source>
</evidence>
<evidence type="ECO:0000313" key="9">
    <source>
        <dbReference type="Proteomes" id="UP001055439"/>
    </source>
</evidence>
<dbReference type="CDD" id="cd00167">
    <property type="entry name" value="SANT"/>
    <property type="match status" value="1"/>
</dbReference>
<feature type="domain" description="HTH myb-type" evidence="7">
    <location>
        <begin position="542"/>
        <end position="587"/>
    </location>
</feature>
<keyword evidence="4" id="KW-0238">DNA-binding</keyword>
<proteinExistence type="inferred from homology"/>
<protein>
    <submittedName>
        <fullName evidence="8">Hydroquinone</fullName>
    </submittedName>
</protein>
<feature type="region of interest" description="Disordered" evidence="5">
    <location>
        <begin position="478"/>
        <end position="503"/>
    </location>
</feature>
<keyword evidence="2" id="KW-0328">Glycosyltransferase</keyword>
<name>A0A9E7JRF7_9LILI</name>
<dbReference type="FunFam" id="3.40.50.2000:FF:000051">
    <property type="entry name" value="Glycosyltransferase"/>
    <property type="match status" value="1"/>
</dbReference>
<evidence type="ECO:0000256" key="3">
    <source>
        <dbReference type="ARBA" id="ARBA00022679"/>
    </source>
</evidence>
<dbReference type="EMBL" id="CP097504">
    <property type="protein sequence ID" value="URD90795.1"/>
    <property type="molecule type" value="Genomic_DNA"/>
</dbReference>
<dbReference type="Gene3D" id="1.10.10.60">
    <property type="entry name" value="Homeodomain-like"/>
    <property type="match status" value="1"/>
</dbReference>
<comment type="similarity">
    <text evidence="1">Belongs to the UDP-glycosyltransferase family.</text>
</comment>
<dbReference type="InterPro" id="IPR002213">
    <property type="entry name" value="UDP_glucos_trans"/>
</dbReference>
<dbReference type="CDD" id="cd03784">
    <property type="entry name" value="GT1_Gtf-like"/>
    <property type="match status" value="1"/>
</dbReference>
<keyword evidence="3" id="KW-0808">Transferase</keyword>
<dbReference type="OrthoDB" id="5835829at2759"/>
<evidence type="ECO:0000256" key="1">
    <source>
        <dbReference type="ARBA" id="ARBA00009995"/>
    </source>
</evidence>
<evidence type="ECO:0000256" key="4">
    <source>
        <dbReference type="ARBA" id="ARBA00023125"/>
    </source>
</evidence>
<dbReference type="InterPro" id="IPR017930">
    <property type="entry name" value="Myb_dom"/>
</dbReference>
<dbReference type="InterPro" id="IPR001005">
    <property type="entry name" value="SANT/Myb"/>
</dbReference>
<dbReference type="PROSITE" id="PS00375">
    <property type="entry name" value="UDPGT"/>
    <property type="match status" value="1"/>
</dbReference>
<dbReference type="PANTHER" id="PTHR48046:SF6">
    <property type="entry name" value="GLYCOSYLTRANSFERASE"/>
    <property type="match status" value="1"/>
</dbReference>
<dbReference type="PANTHER" id="PTHR48046">
    <property type="entry name" value="UDP-GLYCOSYLTRANSFERASE 72E1"/>
    <property type="match status" value="1"/>
</dbReference>
<accession>A0A9E7JRF7</accession>
<dbReference type="GO" id="GO:0008194">
    <property type="term" value="F:UDP-glycosyltransferase activity"/>
    <property type="evidence" value="ECO:0007669"/>
    <property type="project" value="InterPro"/>
</dbReference>
<dbReference type="SUPFAM" id="SSF53756">
    <property type="entry name" value="UDP-Glycosyltransferase/glycogen phosphorylase"/>
    <property type="match status" value="1"/>
</dbReference>
<dbReference type="Gene3D" id="3.40.50.2000">
    <property type="entry name" value="Glycogen Phosphorylase B"/>
    <property type="match status" value="2"/>
</dbReference>
<dbReference type="InterPro" id="IPR009057">
    <property type="entry name" value="Homeodomain-like_sf"/>
</dbReference>
<dbReference type="AlphaFoldDB" id="A0A9E7JRF7"/>
<keyword evidence="9" id="KW-1185">Reference proteome</keyword>
<dbReference type="SUPFAM" id="SSF46689">
    <property type="entry name" value="Homeodomain-like"/>
    <property type="match status" value="1"/>
</dbReference>
<dbReference type="Proteomes" id="UP001055439">
    <property type="component" value="Chromosome 2"/>
</dbReference>
<dbReference type="FunFam" id="3.40.50.2000:FF:000054">
    <property type="entry name" value="Glycosyltransferase"/>
    <property type="match status" value="1"/>
</dbReference>